<protein>
    <submittedName>
        <fullName evidence="1">Uncharacterized protein</fullName>
    </submittedName>
</protein>
<dbReference type="AlphaFoldDB" id="A0A428UJ00"/>
<accession>A0A428UJ00</accession>
<comment type="caution">
    <text evidence="1">The sequence shown here is derived from an EMBL/GenBank/DDBJ whole genome shotgun (WGS) entry which is preliminary data.</text>
</comment>
<reference evidence="1 2" key="1">
    <citation type="submission" date="2017-06" db="EMBL/GenBank/DDBJ databases">
        <title>Comparative genomic analysis of Ambrosia Fusariam Clade fungi.</title>
        <authorList>
            <person name="Stajich J.E."/>
            <person name="Carrillo J."/>
            <person name="Kijimoto T."/>
            <person name="Eskalen A."/>
            <person name="O'Donnell K."/>
            <person name="Kasson M."/>
        </authorList>
    </citation>
    <scope>NUCLEOTIDE SEQUENCE [LARGE SCALE GENOMIC DNA]</scope>
    <source>
        <strain evidence="1 2">NRRL62579</strain>
    </source>
</reference>
<evidence type="ECO:0000313" key="2">
    <source>
        <dbReference type="Proteomes" id="UP000287144"/>
    </source>
</evidence>
<evidence type="ECO:0000313" key="1">
    <source>
        <dbReference type="EMBL" id="RSM14271.1"/>
    </source>
</evidence>
<keyword evidence="2" id="KW-1185">Reference proteome</keyword>
<gene>
    <name evidence="1" type="ORF">CEP52_001374</name>
</gene>
<dbReference type="EMBL" id="NKCK01000007">
    <property type="protein sequence ID" value="RSM14271.1"/>
    <property type="molecule type" value="Genomic_DNA"/>
</dbReference>
<sequence>METPRAVLLPDGVEDNDESLAEFVIREFGASFATPQSDDNGFEIVQGRIYDSHPTDRIIHFRPHKGTPKFGCIRVLRSETANQGEATKEKKGPVWDVVRAVGSYVGLVPAGCPFEAMLVQVRFIATR</sequence>
<dbReference type="Proteomes" id="UP000287144">
    <property type="component" value="Unassembled WGS sequence"/>
</dbReference>
<organism evidence="1 2">
    <name type="scientific">Fusarium oligoseptatum</name>
    <dbReference type="NCBI Taxonomy" id="2604345"/>
    <lineage>
        <taxon>Eukaryota</taxon>
        <taxon>Fungi</taxon>
        <taxon>Dikarya</taxon>
        <taxon>Ascomycota</taxon>
        <taxon>Pezizomycotina</taxon>
        <taxon>Sordariomycetes</taxon>
        <taxon>Hypocreomycetidae</taxon>
        <taxon>Hypocreales</taxon>
        <taxon>Nectriaceae</taxon>
        <taxon>Fusarium</taxon>
        <taxon>Fusarium solani species complex</taxon>
    </lineage>
</organism>
<proteinExistence type="predicted"/>
<name>A0A428UJ00_9HYPO</name>